<proteinExistence type="inferred from homology"/>
<dbReference type="STRING" id="357809.Cphy_0417"/>
<dbReference type="GO" id="GO:0006396">
    <property type="term" value="P:RNA processing"/>
    <property type="evidence" value="ECO:0007669"/>
    <property type="project" value="InterPro"/>
</dbReference>
<dbReference type="InterPro" id="IPR029064">
    <property type="entry name" value="Ribosomal_eL30-like_sf"/>
</dbReference>
<dbReference type="GO" id="GO:0032259">
    <property type="term" value="P:methylation"/>
    <property type="evidence" value="ECO:0007669"/>
    <property type="project" value="UniProtKB-KW"/>
</dbReference>
<dbReference type="PANTHER" id="PTHR43191">
    <property type="entry name" value="RRNA METHYLTRANSFERASE 3"/>
    <property type="match status" value="1"/>
</dbReference>
<evidence type="ECO:0000256" key="3">
    <source>
        <dbReference type="ARBA" id="ARBA00022679"/>
    </source>
</evidence>
<dbReference type="AlphaFoldDB" id="A9KHD7"/>
<dbReference type="RefSeq" id="WP_012198447.1">
    <property type="nucleotide sequence ID" value="NC_010001.1"/>
</dbReference>
<reference evidence="6" key="1">
    <citation type="submission" date="2007-11" db="EMBL/GenBank/DDBJ databases">
        <title>Complete genome sequence of Clostridium phytofermentans ISDg.</title>
        <authorList>
            <person name="Leschine S.B."/>
            <person name="Warnick T.A."/>
            <person name="Blanchard J.L."/>
            <person name="Schnell D.J."/>
            <person name="Petit E.L."/>
            <person name="LaTouf W.G."/>
            <person name="Copeland A."/>
            <person name="Lucas S."/>
            <person name="Lapidus A."/>
            <person name="Barry K."/>
            <person name="Glavina del Rio T."/>
            <person name="Dalin E."/>
            <person name="Tice H."/>
            <person name="Pitluck S."/>
            <person name="Kiss H."/>
            <person name="Brettin T."/>
            <person name="Bruce D."/>
            <person name="Detter J.C."/>
            <person name="Han C."/>
            <person name="Kuske C."/>
            <person name="Schmutz J."/>
            <person name="Larimer F."/>
            <person name="Land M."/>
            <person name="Hauser L."/>
            <person name="Kyrpides N."/>
            <person name="Kim E.A."/>
            <person name="Richardson P."/>
        </authorList>
    </citation>
    <scope>NUCLEOTIDE SEQUENCE [LARGE SCALE GENOMIC DNA]</scope>
    <source>
        <strain evidence="6">ATCC 700394 / DSM 18823 / ISDg</strain>
    </source>
</reference>
<evidence type="ECO:0000256" key="2">
    <source>
        <dbReference type="ARBA" id="ARBA00022603"/>
    </source>
</evidence>
<dbReference type="eggNOG" id="COG0566">
    <property type="taxonomic scope" value="Bacteria"/>
</dbReference>
<feature type="domain" description="RNA 2-O ribose methyltransferase substrate binding" evidence="4">
    <location>
        <begin position="30"/>
        <end position="104"/>
    </location>
</feature>
<protein>
    <submittedName>
        <fullName evidence="5">tRNA/rRNA methyltransferase (SpoU)</fullName>
    </submittedName>
</protein>
<dbReference type="InterPro" id="IPR053888">
    <property type="entry name" value="MRM3-like_sub_bind"/>
</dbReference>
<dbReference type="HOGENOM" id="CLU_021322_3_2_9"/>
<keyword evidence="2 5" id="KW-0489">Methyltransferase</keyword>
<dbReference type="KEGG" id="cpy:Cphy_0417"/>
<dbReference type="GO" id="GO:0003723">
    <property type="term" value="F:RNA binding"/>
    <property type="evidence" value="ECO:0007669"/>
    <property type="project" value="InterPro"/>
</dbReference>
<dbReference type="SUPFAM" id="SSF75217">
    <property type="entry name" value="alpha/beta knot"/>
    <property type="match status" value="1"/>
</dbReference>
<keyword evidence="3 5" id="KW-0808">Transferase</keyword>
<keyword evidence="6" id="KW-1185">Reference proteome</keyword>
<dbReference type="InterPro" id="IPR001537">
    <property type="entry name" value="SpoU_MeTrfase"/>
</dbReference>
<evidence type="ECO:0000313" key="6">
    <source>
        <dbReference type="Proteomes" id="UP000000370"/>
    </source>
</evidence>
<evidence type="ECO:0000313" key="5">
    <source>
        <dbReference type="EMBL" id="ABX40804.1"/>
    </source>
</evidence>
<dbReference type="SUPFAM" id="SSF55315">
    <property type="entry name" value="L30e-like"/>
    <property type="match status" value="1"/>
</dbReference>
<dbReference type="Proteomes" id="UP000000370">
    <property type="component" value="Chromosome"/>
</dbReference>
<dbReference type="SMART" id="SM00967">
    <property type="entry name" value="SpoU_sub_bind"/>
    <property type="match status" value="1"/>
</dbReference>
<dbReference type="Gene3D" id="3.30.1330.30">
    <property type="match status" value="1"/>
</dbReference>
<dbReference type="GO" id="GO:0008173">
    <property type="term" value="F:RNA methyltransferase activity"/>
    <property type="evidence" value="ECO:0007669"/>
    <property type="project" value="InterPro"/>
</dbReference>
<dbReference type="InterPro" id="IPR013123">
    <property type="entry name" value="SpoU_subst-bd"/>
</dbReference>
<gene>
    <name evidence="5" type="ordered locus">Cphy_0417</name>
</gene>
<dbReference type="InterPro" id="IPR051259">
    <property type="entry name" value="rRNA_Methyltransferase"/>
</dbReference>
<dbReference type="InterPro" id="IPR029028">
    <property type="entry name" value="Alpha/beta_knot_MTases"/>
</dbReference>
<dbReference type="OrthoDB" id="9785673at2"/>
<comment type="similarity">
    <text evidence="1">Belongs to the class IV-like SAM-binding methyltransferase superfamily. RNA methyltransferase TrmH family.</text>
</comment>
<evidence type="ECO:0000259" key="4">
    <source>
        <dbReference type="SMART" id="SM00967"/>
    </source>
</evidence>
<accession>A9KHD7</accession>
<dbReference type="Pfam" id="PF22435">
    <property type="entry name" value="MRM3-like_sub_bind"/>
    <property type="match status" value="1"/>
</dbReference>
<dbReference type="GO" id="GO:0005737">
    <property type="term" value="C:cytoplasm"/>
    <property type="evidence" value="ECO:0007669"/>
    <property type="project" value="UniProtKB-ARBA"/>
</dbReference>
<dbReference type="PANTHER" id="PTHR43191:SF2">
    <property type="entry name" value="RRNA METHYLTRANSFERASE 3, MITOCHONDRIAL"/>
    <property type="match status" value="1"/>
</dbReference>
<evidence type="ECO:0000256" key="1">
    <source>
        <dbReference type="ARBA" id="ARBA00007228"/>
    </source>
</evidence>
<dbReference type="Pfam" id="PF00588">
    <property type="entry name" value="SpoU_methylase"/>
    <property type="match status" value="1"/>
</dbReference>
<organism evidence="5 6">
    <name type="scientific">Lachnoclostridium phytofermentans (strain ATCC 700394 / DSM 18823 / ISDg)</name>
    <name type="common">Clostridium phytofermentans</name>
    <dbReference type="NCBI Taxonomy" id="357809"/>
    <lineage>
        <taxon>Bacteria</taxon>
        <taxon>Bacillati</taxon>
        <taxon>Bacillota</taxon>
        <taxon>Clostridia</taxon>
        <taxon>Lachnospirales</taxon>
        <taxon>Lachnospiraceae</taxon>
    </lineage>
</organism>
<dbReference type="EMBL" id="CP000885">
    <property type="protein sequence ID" value="ABX40804.1"/>
    <property type="molecule type" value="Genomic_DNA"/>
</dbReference>
<sequence>MITSSSNSQIKNLIKLQKQSKVRNELKVFVCEGKKMFEEVASQQRNQIKKVYLAESYYHQYTKQNPEYLKGLDFEVLSDQVMKEASETITPQGILAIVKQPIYTLKDMTSGDSIRLLLLEDIRDPGNLGTMVRTAEGVGMTGIVLSKDSVDMFNPKVIRSTMGAIFRVPFFYAEDFYACLNQIKNEEIAIYAAHLQGAVWYDKVSYQGKSAILIGNEANGLSDKATSLSTQRIKIPMEGNVESLNAAIAAAVLMYESYRQIRNH</sequence>
<dbReference type="InterPro" id="IPR029026">
    <property type="entry name" value="tRNA_m1G_MTases_N"/>
</dbReference>
<name>A9KHD7_LACP7</name>
<dbReference type="CDD" id="cd18095">
    <property type="entry name" value="SpoU-like_rRNA-MTase"/>
    <property type="match status" value="1"/>
</dbReference>
<dbReference type="Gene3D" id="3.40.1280.10">
    <property type="match status" value="1"/>
</dbReference>